<dbReference type="AlphaFoldDB" id="A0A1P8U5M7"/>
<dbReference type="Pfam" id="PF11127">
    <property type="entry name" value="YgaP-like_TM"/>
    <property type="match status" value="1"/>
</dbReference>
<feature type="domain" description="Inner membrane protein YgaP-like transmembrane" evidence="1">
    <location>
        <begin position="2"/>
        <end position="50"/>
    </location>
</feature>
<dbReference type="Proteomes" id="UP000187185">
    <property type="component" value="Chromosome"/>
</dbReference>
<gene>
    <name evidence="2" type="ORF">BOH66_03295</name>
</gene>
<dbReference type="EMBL" id="CP018762">
    <property type="protein sequence ID" value="APZ33410.1"/>
    <property type="molecule type" value="Genomic_DNA"/>
</dbReference>
<keyword evidence="3" id="KW-1185">Reference proteome</keyword>
<protein>
    <recommendedName>
        <fullName evidence="1">Inner membrane protein YgaP-like transmembrane domain-containing protein</fullName>
    </recommendedName>
</protein>
<accession>A0A1P8U5M7</accession>
<reference evidence="2 3" key="1">
    <citation type="submission" date="2016-12" db="EMBL/GenBank/DDBJ databases">
        <title>Complete genome sequence of Microbacterium aurum KACC 15219.</title>
        <authorList>
            <person name="Jung Y."/>
            <person name="Shin J.-H."/>
            <person name="Lee Y.-J."/>
            <person name="Yi H."/>
            <person name="Bahn Y.-S."/>
            <person name="Kim J.F."/>
            <person name="Lee D.-W."/>
        </authorList>
    </citation>
    <scope>NUCLEOTIDE SEQUENCE [LARGE SCALE GENOMIC DNA]</scope>
    <source>
        <strain evidence="2 3">KACC 15219</strain>
    </source>
</reference>
<name>A0A1P8U5M7_9MICO</name>
<sequence length="79" mass="8222">MSPAGRVVRAIAAVLVGAFALSMTGQPWCAIPAGICATLLAIGAITGWCPTDLLRTPQAETVEQNTLGFTDARQHIDIT</sequence>
<dbReference type="KEGG" id="maur:BOH66_03295"/>
<evidence type="ECO:0000313" key="2">
    <source>
        <dbReference type="EMBL" id="APZ33410.1"/>
    </source>
</evidence>
<dbReference type="STRING" id="36805.BOH66_03295"/>
<dbReference type="InterPro" id="IPR021309">
    <property type="entry name" value="YgaP-like_TM"/>
</dbReference>
<evidence type="ECO:0000313" key="3">
    <source>
        <dbReference type="Proteomes" id="UP000187185"/>
    </source>
</evidence>
<organism evidence="2 3">
    <name type="scientific">Microbacterium aurum</name>
    <dbReference type="NCBI Taxonomy" id="36805"/>
    <lineage>
        <taxon>Bacteria</taxon>
        <taxon>Bacillati</taxon>
        <taxon>Actinomycetota</taxon>
        <taxon>Actinomycetes</taxon>
        <taxon>Micrococcales</taxon>
        <taxon>Microbacteriaceae</taxon>
        <taxon>Microbacterium</taxon>
    </lineage>
</organism>
<proteinExistence type="predicted"/>
<evidence type="ECO:0000259" key="1">
    <source>
        <dbReference type="Pfam" id="PF11127"/>
    </source>
</evidence>